<dbReference type="eggNOG" id="COG3595">
    <property type="taxonomic scope" value="Bacteria"/>
</dbReference>
<evidence type="ECO:0000313" key="3">
    <source>
        <dbReference type="Proteomes" id="UP000028492"/>
    </source>
</evidence>
<feature type="domain" description="DUF4097" evidence="1">
    <location>
        <begin position="50"/>
        <end position="248"/>
    </location>
</feature>
<evidence type="ECO:0000313" key="2">
    <source>
        <dbReference type="EMBL" id="AIG75481.1"/>
    </source>
</evidence>
<accession>A0A075USP0</accession>
<dbReference type="STRING" id="208439.AJAP_13000"/>
<gene>
    <name evidence="2" type="ORF">AJAP_13000</name>
</gene>
<dbReference type="InterPro" id="IPR025164">
    <property type="entry name" value="Toastrack_DUF4097"/>
</dbReference>
<keyword evidence="3" id="KW-1185">Reference proteome</keyword>
<protein>
    <recommendedName>
        <fullName evidence="1">DUF4097 domain-containing protein</fullName>
    </recommendedName>
</protein>
<dbReference type="RefSeq" id="WP_038511020.1">
    <property type="nucleotide sequence ID" value="NZ_CP008953.1"/>
</dbReference>
<organism evidence="2 3">
    <name type="scientific">Amycolatopsis japonica</name>
    <dbReference type="NCBI Taxonomy" id="208439"/>
    <lineage>
        <taxon>Bacteria</taxon>
        <taxon>Bacillati</taxon>
        <taxon>Actinomycetota</taxon>
        <taxon>Actinomycetes</taxon>
        <taxon>Pseudonocardiales</taxon>
        <taxon>Pseudonocardiaceae</taxon>
        <taxon>Amycolatopsis</taxon>
        <taxon>Amycolatopsis japonica group</taxon>
    </lineage>
</organism>
<dbReference type="KEGG" id="aja:AJAP_13000"/>
<dbReference type="Proteomes" id="UP000028492">
    <property type="component" value="Chromosome"/>
</dbReference>
<reference evidence="2 3" key="1">
    <citation type="journal article" date="2014" name="J. Biotechnol.">
        <title>Complete genome sequence of the actinobacterium Amycolatopsis japonica MG417-CF17(T) (=DSM 44213T) producing (S,S)-N,N'-ethylenediaminedisuccinic acid.</title>
        <authorList>
            <person name="Stegmann E."/>
            <person name="Albersmeier A."/>
            <person name="Spohn M."/>
            <person name="Gert H."/>
            <person name="Weber T."/>
            <person name="Wohlleben W."/>
            <person name="Kalinowski J."/>
            <person name="Ruckert C."/>
        </authorList>
    </citation>
    <scope>NUCLEOTIDE SEQUENCE [LARGE SCALE GENOMIC DNA]</scope>
    <source>
        <strain evidence="3">MG417-CF17 (DSM 44213)</strain>
    </source>
</reference>
<dbReference type="EMBL" id="CP008953">
    <property type="protein sequence ID" value="AIG75481.1"/>
    <property type="molecule type" value="Genomic_DNA"/>
</dbReference>
<name>A0A075USP0_9PSEU</name>
<evidence type="ECO:0000259" key="1">
    <source>
        <dbReference type="Pfam" id="PF13349"/>
    </source>
</evidence>
<dbReference type="PANTHER" id="PTHR34094">
    <property type="match status" value="1"/>
</dbReference>
<dbReference type="Pfam" id="PF13349">
    <property type="entry name" value="DUF4097"/>
    <property type="match status" value="1"/>
</dbReference>
<dbReference type="PANTHER" id="PTHR34094:SF1">
    <property type="entry name" value="PROTEIN FAM185A"/>
    <property type="match status" value="1"/>
</dbReference>
<dbReference type="HOGENOM" id="CLU_081211_1_0_11"/>
<proteinExistence type="predicted"/>
<sequence length="281" mass="29078">MPSFATPEPILADLEPVVGNVRIVAGDRTDTVVEVAPLDENNESDVDAAKRTVVEFSGGTLTVRAPKMRLLDFSRRTRSIDVTIELPAGSRVQGSTGLGDLTVTGRIGACRYKSGTGHIRLDRTGELKLHTASGNIVVEHADGNADISTSSGRVQVGAIDGTAVVKNSNGPTTVGTVADSIRLRSANGDITVDKAESGVEAKTANGSVRVLDAARGTLTLETSLGDVEIGIREGSAAWLDVNTGFGRVVNDMTASAAPGDATDKVEIHAGTAVGDIIVHRS</sequence>
<dbReference type="AlphaFoldDB" id="A0A075USP0"/>